<dbReference type="Pfam" id="PF02446">
    <property type="entry name" value="Glyco_hydro_77"/>
    <property type="match status" value="1"/>
</dbReference>
<dbReference type="EC" id="2.4.1.25" evidence="4"/>
<comment type="similarity">
    <text evidence="3">Belongs to the disproportionating enzyme family.</text>
</comment>
<evidence type="ECO:0000256" key="5">
    <source>
        <dbReference type="ARBA" id="ARBA00020295"/>
    </source>
</evidence>
<dbReference type="AlphaFoldDB" id="A0A2W7RXY6"/>
<evidence type="ECO:0000256" key="11">
    <source>
        <dbReference type="ARBA" id="ARBA00031501"/>
    </source>
</evidence>
<dbReference type="InterPro" id="IPR002044">
    <property type="entry name" value="CBM20"/>
</dbReference>
<evidence type="ECO:0000256" key="9">
    <source>
        <dbReference type="ARBA" id="ARBA00023277"/>
    </source>
</evidence>
<comment type="catalytic activity">
    <reaction evidence="1">
        <text>Transfers a segment of a (1-&gt;4)-alpha-D-glucan to a new position in an acceptor, which may be glucose or a (1-&gt;4)-alpha-D-glucan.</text>
        <dbReference type="EC" id="2.4.1.25"/>
    </reaction>
</comment>
<feature type="compositionally biased region" description="Basic and acidic residues" evidence="12">
    <location>
        <begin position="23"/>
        <end position="34"/>
    </location>
</feature>
<dbReference type="InterPro" id="IPR013784">
    <property type="entry name" value="Carb-bd-like_fold"/>
</dbReference>
<evidence type="ECO:0000256" key="6">
    <source>
        <dbReference type="ARBA" id="ARBA00022490"/>
    </source>
</evidence>
<evidence type="ECO:0000256" key="10">
    <source>
        <dbReference type="ARBA" id="ARBA00031423"/>
    </source>
</evidence>
<dbReference type="SUPFAM" id="SSF51445">
    <property type="entry name" value="(Trans)glycosidases"/>
    <property type="match status" value="1"/>
</dbReference>
<evidence type="ECO:0000256" key="1">
    <source>
        <dbReference type="ARBA" id="ARBA00000439"/>
    </source>
</evidence>
<dbReference type="PANTHER" id="PTHR32518">
    <property type="match status" value="1"/>
</dbReference>
<accession>A0A2W7RXY6</accession>
<dbReference type="InterPro" id="IPR013783">
    <property type="entry name" value="Ig-like_fold"/>
</dbReference>
<sequence length="1005" mass="116572">MAKKLTISDPGSNEPAKKTTAKKSSEEKSIKKEINATAKATSSLKAGKDSKPKKSAGLKKKEPATNKKLDAVVEDISNKKTAKKKTAEPGEKKTKKTGFENIEITFYLKFSTHFGQNLFISGNHNSLGNGIVEHALPMQYFNNNYWKAELTLNLKEIPEEGITYHYILKNEDGTISYDWGNDKKILPAFCKKEAIIIEDAWNFAGYYENAFYTEPFQQILLPKHNTVVQALKLNTTTTHLIKVKAPLLNENETLCICGEGTIFNNWNVEKPLLLKRLPNEPVFYVQIKMPSTVNTLQYKFGIYNNATKQFVRYENGNNRVLKNWAKKEKQNLAIVNEGFAVLPNNTWRGAGVAIPVFSLRSEQSAGVGEFSDLKLLVDWAKQTGLKLIQILPVNDTTATHTWTDSYPYAAISAFALHPLYIHLKAATNAENLHLLQAIEDKCKQLNELPAVDYEEVMQLKLAYLQQIYPLQWQQLSQSSDYKNFFQNNQHWLVPYAVFCYLRDTYGTSNFSQWPEHSTYNEAVVNEMAQPSSEHYKAIAFHFFVQFHLHQQLLEATNYAHQHGIILKGDIAIGVYRNGADTWQEPHLFHLDRQAGAPPDDFAIKGQNWGFPTYNWQQMMKDGFAWWKKRFEQMRYYFDAFRIDHILGFFRIWSIPYHAVEGIMGRFVPAIPVHVNELFGRNIWFDYHRFTHPFINDDVLNELFGNDAEFAKNNFLEYNGFGNYTLKEAYNTQRKVEQYLAHWNDDDFTHKIKQGLFNLISNVILFEEEGSNGQQFHFRFGMESTTSFRFLDGHSQQQLRDLYIDYFFRRQDDFWKNEALQKLPALKKVTNMLICGEDLGLVPACVPDVMRQLGLLSLEIQRMPKNPQQTFFHPNDAPYLSVVTPSTHDMSTIRGWWEEDKQKIQQFYNNELGQWGAAPFYCEAWINKAIVVQHLYSPAMWSIFQLQDLLGMDENIRRNDPNDERINVPANPKHYWRYRMHLTLEQLNNSNEFNHLLQQLVHDSGR</sequence>
<gene>
    <name evidence="14" type="ORF">LX80_00117</name>
</gene>
<dbReference type="Gene3D" id="3.20.20.80">
    <property type="entry name" value="Glycosidases"/>
    <property type="match status" value="2"/>
</dbReference>
<feature type="region of interest" description="Disordered" evidence="12">
    <location>
        <begin position="1"/>
        <end position="68"/>
    </location>
</feature>
<feature type="domain" description="CBM20" evidence="13">
    <location>
        <begin position="96"/>
        <end position="203"/>
    </location>
</feature>
<evidence type="ECO:0000256" key="8">
    <source>
        <dbReference type="ARBA" id="ARBA00022679"/>
    </source>
</evidence>
<keyword evidence="8 14" id="KW-0808">Transferase</keyword>
<evidence type="ECO:0000259" key="13">
    <source>
        <dbReference type="PROSITE" id="PS51166"/>
    </source>
</evidence>
<dbReference type="PROSITE" id="PS51166">
    <property type="entry name" value="CBM20"/>
    <property type="match status" value="2"/>
</dbReference>
<dbReference type="GO" id="GO:0005737">
    <property type="term" value="C:cytoplasm"/>
    <property type="evidence" value="ECO:0007669"/>
    <property type="project" value="UniProtKB-SubCell"/>
</dbReference>
<name>A0A2W7RXY6_9BACT</name>
<keyword evidence="7" id="KW-0328">Glycosyltransferase</keyword>
<protein>
    <recommendedName>
        <fullName evidence="5">4-alpha-glucanotransferase</fullName>
        <ecNumber evidence="4">2.4.1.25</ecNumber>
    </recommendedName>
    <alternativeName>
        <fullName evidence="10">Amylomaltase</fullName>
    </alternativeName>
    <alternativeName>
        <fullName evidence="11">Disproportionating enzyme</fullName>
    </alternativeName>
</protein>
<dbReference type="Gene3D" id="2.60.40.10">
    <property type="entry name" value="Immunoglobulins"/>
    <property type="match status" value="2"/>
</dbReference>
<dbReference type="GO" id="GO:0004134">
    <property type="term" value="F:4-alpha-glucanotransferase activity"/>
    <property type="evidence" value="ECO:0007669"/>
    <property type="project" value="UniProtKB-EC"/>
</dbReference>
<dbReference type="SUPFAM" id="SSF49452">
    <property type="entry name" value="Starch-binding domain-like"/>
    <property type="match status" value="2"/>
</dbReference>
<reference evidence="14 15" key="1">
    <citation type="submission" date="2018-06" db="EMBL/GenBank/DDBJ databases">
        <title>Genomic Encyclopedia of Archaeal and Bacterial Type Strains, Phase II (KMG-II): from individual species to whole genera.</title>
        <authorList>
            <person name="Goeker M."/>
        </authorList>
    </citation>
    <scope>NUCLEOTIDE SEQUENCE [LARGE SCALE GENOMIC DNA]</scope>
    <source>
        <strain evidence="14 15">DSM 23241</strain>
    </source>
</reference>
<dbReference type="Proteomes" id="UP000249720">
    <property type="component" value="Unassembled WGS sequence"/>
</dbReference>
<evidence type="ECO:0000256" key="7">
    <source>
        <dbReference type="ARBA" id="ARBA00022676"/>
    </source>
</evidence>
<keyword evidence="6" id="KW-0963">Cytoplasm</keyword>
<dbReference type="PANTHER" id="PTHR32518:SF3">
    <property type="entry name" value="4-ALPHA-GLUCANOTRANSFERASE"/>
    <property type="match status" value="1"/>
</dbReference>
<feature type="domain" description="CBM20" evidence="13">
    <location>
        <begin position="231"/>
        <end position="349"/>
    </location>
</feature>
<evidence type="ECO:0000313" key="15">
    <source>
        <dbReference type="Proteomes" id="UP000249720"/>
    </source>
</evidence>
<dbReference type="RefSeq" id="WP_245897897.1">
    <property type="nucleotide sequence ID" value="NZ_QKZV01000001.1"/>
</dbReference>
<organism evidence="14 15">
    <name type="scientific">Hydrotalea sandarakina</name>
    <dbReference type="NCBI Taxonomy" id="1004304"/>
    <lineage>
        <taxon>Bacteria</taxon>
        <taxon>Pseudomonadati</taxon>
        <taxon>Bacteroidota</taxon>
        <taxon>Chitinophagia</taxon>
        <taxon>Chitinophagales</taxon>
        <taxon>Chitinophagaceae</taxon>
        <taxon>Hydrotalea</taxon>
    </lineage>
</organism>
<proteinExistence type="inferred from homology"/>
<comment type="caution">
    <text evidence="14">The sequence shown here is derived from an EMBL/GenBank/DDBJ whole genome shotgun (WGS) entry which is preliminary data.</text>
</comment>
<keyword evidence="9" id="KW-0119">Carbohydrate metabolism</keyword>
<evidence type="ECO:0000256" key="2">
    <source>
        <dbReference type="ARBA" id="ARBA00004496"/>
    </source>
</evidence>
<keyword evidence="15" id="KW-1185">Reference proteome</keyword>
<dbReference type="Pfam" id="PF00686">
    <property type="entry name" value="CBM_20"/>
    <property type="match status" value="2"/>
</dbReference>
<feature type="compositionally biased region" description="Basic and acidic residues" evidence="12">
    <location>
        <begin position="59"/>
        <end position="68"/>
    </location>
</feature>
<dbReference type="InterPro" id="IPR003385">
    <property type="entry name" value="Glyco_hydro_77"/>
</dbReference>
<dbReference type="GO" id="GO:0005975">
    <property type="term" value="P:carbohydrate metabolic process"/>
    <property type="evidence" value="ECO:0007669"/>
    <property type="project" value="InterPro"/>
</dbReference>
<evidence type="ECO:0000313" key="14">
    <source>
        <dbReference type="EMBL" id="PZX65628.1"/>
    </source>
</evidence>
<comment type="subcellular location">
    <subcellularLocation>
        <location evidence="2">Cytoplasm</location>
    </subcellularLocation>
</comment>
<dbReference type="GO" id="GO:2001070">
    <property type="term" value="F:starch binding"/>
    <property type="evidence" value="ECO:0007669"/>
    <property type="project" value="InterPro"/>
</dbReference>
<evidence type="ECO:0000256" key="4">
    <source>
        <dbReference type="ARBA" id="ARBA00012560"/>
    </source>
</evidence>
<evidence type="ECO:0000256" key="12">
    <source>
        <dbReference type="SAM" id="MobiDB-lite"/>
    </source>
</evidence>
<evidence type="ECO:0000256" key="3">
    <source>
        <dbReference type="ARBA" id="ARBA00005684"/>
    </source>
</evidence>
<dbReference type="EMBL" id="QKZV01000001">
    <property type="protein sequence ID" value="PZX65628.1"/>
    <property type="molecule type" value="Genomic_DNA"/>
</dbReference>
<dbReference type="InterPro" id="IPR017853">
    <property type="entry name" value="GH"/>
</dbReference>
<dbReference type="SMART" id="SM01065">
    <property type="entry name" value="CBM_2"/>
    <property type="match status" value="2"/>
</dbReference>